<dbReference type="InterPro" id="IPR050266">
    <property type="entry name" value="AB_hydrolase_sf"/>
</dbReference>
<dbReference type="PANTHER" id="PTHR43798">
    <property type="entry name" value="MONOACYLGLYCEROL LIPASE"/>
    <property type="match status" value="1"/>
</dbReference>
<dbReference type="Pfam" id="PF00561">
    <property type="entry name" value="Abhydrolase_1"/>
    <property type="match status" value="1"/>
</dbReference>
<dbReference type="InterPro" id="IPR029058">
    <property type="entry name" value="AB_hydrolase_fold"/>
</dbReference>
<proteinExistence type="predicted"/>
<sequence>MSTAYKTVQTSNLEVAYYDHGEKVGWPVVLSHGFPYDPHAFDEVVPHLTAKGARVIVPYLRGYGPTRFLSNATPRAGQQAALGSDLKELLDALEIEKAVLAGFNWGGLASCVVTALWPERVSGLVCYAGYDIIDRKAQLQPSTAGLECVMWYQHLFQYERGKVCLRNNRRELAQILWRQWSPTSPFIHKKFDDVAPSFDNVDFVDVVIGAYRHVLGTEEGDRSLESLEERLATLPAITVPCITLDGTQDPLKPGGSAAHAHHFVGRHERREYDVGHAFPLEEPKAFADAILDVHQWSSE</sequence>
<evidence type="ECO:0000313" key="3">
    <source>
        <dbReference type="Proteomes" id="UP000799537"/>
    </source>
</evidence>
<dbReference type="EMBL" id="ML993583">
    <property type="protein sequence ID" value="KAF2171216.1"/>
    <property type="molecule type" value="Genomic_DNA"/>
</dbReference>
<evidence type="ECO:0000313" key="2">
    <source>
        <dbReference type="EMBL" id="KAF2171216.1"/>
    </source>
</evidence>
<dbReference type="PRINTS" id="PR00412">
    <property type="entry name" value="EPOXHYDRLASE"/>
</dbReference>
<dbReference type="GO" id="GO:0003824">
    <property type="term" value="F:catalytic activity"/>
    <property type="evidence" value="ECO:0007669"/>
    <property type="project" value="InterPro"/>
</dbReference>
<dbReference type="SUPFAM" id="SSF53474">
    <property type="entry name" value="alpha/beta-Hydrolases"/>
    <property type="match status" value="1"/>
</dbReference>
<dbReference type="Proteomes" id="UP000799537">
    <property type="component" value="Unassembled WGS sequence"/>
</dbReference>
<keyword evidence="3" id="KW-1185">Reference proteome</keyword>
<dbReference type="AlphaFoldDB" id="A0A6A6D0P3"/>
<dbReference type="Gene3D" id="3.40.50.1820">
    <property type="entry name" value="alpha/beta hydrolase"/>
    <property type="match status" value="1"/>
</dbReference>
<organism evidence="2 3">
    <name type="scientific">Zasmidium cellare ATCC 36951</name>
    <dbReference type="NCBI Taxonomy" id="1080233"/>
    <lineage>
        <taxon>Eukaryota</taxon>
        <taxon>Fungi</taxon>
        <taxon>Dikarya</taxon>
        <taxon>Ascomycota</taxon>
        <taxon>Pezizomycotina</taxon>
        <taxon>Dothideomycetes</taxon>
        <taxon>Dothideomycetidae</taxon>
        <taxon>Mycosphaerellales</taxon>
        <taxon>Mycosphaerellaceae</taxon>
        <taxon>Zasmidium</taxon>
    </lineage>
</organism>
<dbReference type="InterPro" id="IPR000639">
    <property type="entry name" value="Epox_hydrolase-like"/>
</dbReference>
<reference evidence="2" key="1">
    <citation type="journal article" date="2020" name="Stud. Mycol.">
        <title>101 Dothideomycetes genomes: a test case for predicting lifestyles and emergence of pathogens.</title>
        <authorList>
            <person name="Haridas S."/>
            <person name="Albert R."/>
            <person name="Binder M."/>
            <person name="Bloem J."/>
            <person name="Labutti K."/>
            <person name="Salamov A."/>
            <person name="Andreopoulos B."/>
            <person name="Baker S."/>
            <person name="Barry K."/>
            <person name="Bills G."/>
            <person name="Bluhm B."/>
            <person name="Cannon C."/>
            <person name="Castanera R."/>
            <person name="Culley D."/>
            <person name="Daum C."/>
            <person name="Ezra D."/>
            <person name="Gonzalez J."/>
            <person name="Henrissat B."/>
            <person name="Kuo A."/>
            <person name="Liang C."/>
            <person name="Lipzen A."/>
            <person name="Lutzoni F."/>
            <person name="Magnuson J."/>
            <person name="Mondo S."/>
            <person name="Nolan M."/>
            <person name="Ohm R."/>
            <person name="Pangilinan J."/>
            <person name="Park H.-J."/>
            <person name="Ramirez L."/>
            <person name="Alfaro M."/>
            <person name="Sun H."/>
            <person name="Tritt A."/>
            <person name="Yoshinaga Y."/>
            <person name="Zwiers L.-H."/>
            <person name="Turgeon B."/>
            <person name="Goodwin S."/>
            <person name="Spatafora J."/>
            <person name="Crous P."/>
            <person name="Grigoriev I."/>
        </authorList>
    </citation>
    <scope>NUCLEOTIDE SEQUENCE</scope>
    <source>
        <strain evidence="2">ATCC 36951</strain>
    </source>
</reference>
<dbReference type="OrthoDB" id="408373at2759"/>
<accession>A0A6A6D0P3</accession>
<feature type="domain" description="AB hydrolase-1" evidence="1">
    <location>
        <begin position="27"/>
        <end position="139"/>
    </location>
</feature>
<gene>
    <name evidence="2" type="ORF">M409DRAFT_18333</name>
</gene>
<evidence type="ECO:0000259" key="1">
    <source>
        <dbReference type="Pfam" id="PF00561"/>
    </source>
</evidence>
<dbReference type="InterPro" id="IPR000073">
    <property type="entry name" value="AB_hydrolase_1"/>
</dbReference>
<dbReference type="RefSeq" id="XP_033672105.1">
    <property type="nucleotide sequence ID" value="XM_033804454.1"/>
</dbReference>
<protein>
    <recommendedName>
        <fullName evidence="1">AB hydrolase-1 domain-containing protein</fullName>
    </recommendedName>
</protein>
<dbReference type="GeneID" id="54557726"/>
<name>A0A6A6D0P3_ZASCE</name>